<feature type="non-terminal residue" evidence="1">
    <location>
        <position position="1"/>
    </location>
</feature>
<proteinExistence type="predicted"/>
<dbReference type="Gene3D" id="2.130.10.10">
    <property type="entry name" value="YVTN repeat-like/Quinoprotein amine dehydrogenase"/>
    <property type="match status" value="1"/>
</dbReference>
<dbReference type="SUPFAM" id="SSF101908">
    <property type="entry name" value="Putative isomerase YbhE"/>
    <property type="match status" value="1"/>
</dbReference>
<dbReference type="EMBL" id="BDIP01002759">
    <property type="protein sequence ID" value="GIQ86783.1"/>
    <property type="molecule type" value="Genomic_DNA"/>
</dbReference>
<reference evidence="1 2" key="1">
    <citation type="journal article" date="2018" name="PLoS ONE">
        <title>The draft genome of Kipferlia bialata reveals reductive genome evolution in fornicate parasites.</title>
        <authorList>
            <person name="Tanifuji G."/>
            <person name="Takabayashi S."/>
            <person name="Kume K."/>
            <person name="Takagi M."/>
            <person name="Nakayama T."/>
            <person name="Kamikawa R."/>
            <person name="Inagaki Y."/>
            <person name="Hashimoto T."/>
        </authorList>
    </citation>
    <scope>NUCLEOTIDE SEQUENCE [LARGE SCALE GENOMIC DNA]</scope>
    <source>
        <strain evidence="1">NY0173</strain>
    </source>
</reference>
<sequence length="362" mass="38667">PFFGDALAVSGDWAAITAGEEVRSQTDGTHVGAVFMYHDVDEVWQYQSRLPAPTDSTNVKEIGGEIAIDGAWCAVGASTTDQWGNYEGSVIGLYNLKGDEWSLLRSIENAEGTGYSLAMGGGVLVIGYRDAQDNQGEANVYRLSGSEYVHETTLTAQTTQTEFGSTCTVSADGTRVLIGAEGGLVSVYDHNNGQWYLTQTIAADCDSMMRLSVGAHGLPIAVGDPSGDRHYAGHVEIYDICDRHYAGHVEIYDHVPSAGSIELVQTLHGTKAYQYFGYATAFTSDVSAHTMAVGTSLGNELLIYQRADDGQYCVVDTETSPAGVYIGSNVAFARKDNLLLSGAPDWLNGIGLVGEFDLTLLP</sequence>
<dbReference type="InterPro" id="IPR015943">
    <property type="entry name" value="WD40/YVTN_repeat-like_dom_sf"/>
</dbReference>
<evidence type="ECO:0008006" key="3">
    <source>
        <dbReference type="Google" id="ProtNLM"/>
    </source>
</evidence>
<comment type="caution">
    <text evidence="1">The sequence shown here is derived from an EMBL/GenBank/DDBJ whole genome shotgun (WGS) entry which is preliminary data.</text>
</comment>
<dbReference type="AlphaFoldDB" id="A0A9K3D2R3"/>
<name>A0A9K3D2R3_9EUKA</name>
<gene>
    <name evidence="1" type="ORF">KIPB_008702</name>
</gene>
<dbReference type="PANTHER" id="PTHR36220">
    <property type="entry name" value="UNNAMED PRODUCT"/>
    <property type="match status" value="1"/>
</dbReference>
<keyword evidence="2" id="KW-1185">Reference proteome</keyword>
<evidence type="ECO:0000313" key="1">
    <source>
        <dbReference type="EMBL" id="GIQ86783.1"/>
    </source>
</evidence>
<dbReference type="PANTHER" id="PTHR36220:SF1">
    <property type="entry name" value="GAMMA TUBULIN COMPLEX COMPONENT C-TERMINAL DOMAIN-CONTAINING PROTEIN"/>
    <property type="match status" value="1"/>
</dbReference>
<accession>A0A9K3D2R3</accession>
<dbReference type="Proteomes" id="UP000265618">
    <property type="component" value="Unassembled WGS sequence"/>
</dbReference>
<organism evidence="1 2">
    <name type="scientific">Kipferlia bialata</name>
    <dbReference type="NCBI Taxonomy" id="797122"/>
    <lineage>
        <taxon>Eukaryota</taxon>
        <taxon>Metamonada</taxon>
        <taxon>Carpediemonas-like organisms</taxon>
        <taxon>Kipferlia</taxon>
    </lineage>
</organism>
<protein>
    <recommendedName>
        <fullName evidence="3">PKD domain-containing protein</fullName>
    </recommendedName>
</protein>
<evidence type="ECO:0000313" key="2">
    <source>
        <dbReference type="Proteomes" id="UP000265618"/>
    </source>
</evidence>